<dbReference type="Gene3D" id="3.30.360.10">
    <property type="entry name" value="Dihydrodipicolinate Reductase, domain 2"/>
    <property type="match status" value="1"/>
</dbReference>
<dbReference type="Gene3D" id="3.40.50.720">
    <property type="entry name" value="NAD(P)-binding Rossmann-like Domain"/>
    <property type="match status" value="1"/>
</dbReference>
<dbReference type="SUPFAM" id="SSF55347">
    <property type="entry name" value="Glyceraldehyde-3-phosphate dehydrogenase-like, C-terminal domain"/>
    <property type="match status" value="1"/>
</dbReference>
<dbReference type="InterPro" id="IPR004104">
    <property type="entry name" value="Gfo/Idh/MocA-like_OxRdtase_C"/>
</dbReference>
<comment type="similarity">
    <text evidence="1">Belongs to the Gfo/Idh/MocA family.</text>
</comment>
<feature type="domain" description="Gfo/Idh/MocA-like oxidoreductase C-terminal" evidence="3">
    <location>
        <begin position="139"/>
        <end position="402"/>
    </location>
</feature>
<gene>
    <name evidence="4" type="ORF">IAD04_05500</name>
</gene>
<accession>A0A9D1GAJ5</accession>
<feature type="domain" description="Gfo/Idh/MocA-like oxidoreductase N-terminal" evidence="2">
    <location>
        <begin position="4"/>
        <end position="124"/>
    </location>
</feature>
<evidence type="ECO:0000259" key="2">
    <source>
        <dbReference type="Pfam" id="PF01408"/>
    </source>
</evidence>
<dbReference type="Proteomes" id="UP000886893">
    <property type="component" value="Unassembled WGS sequence"/>
</dbReference>
<sequence length="412" mass="47453">MKKLKVALIGYGNRGCIYGSFILSKKEQFEVVAVVEFLKEKRKKAQKDFSLTDNQVFENADDFFNAKLKVDLLIIASMDQYHYKQAMQALHLDMHILLEKPIALTLQECEDIEALASKKNKAVVICHVLRYSSFYVTIKNAIENKEIGEVVHIAQTENVGYWHQAHSYVRGNWRNKDITGPMILAKCSHDLDILYWLINQPCINVSSYGSLKHFNHENQPREAANRCFECALKESCPFNCFKFYLGFGREWARQLVGDDLSDENITNYLKVSPYGRCVYSCDNNVVDHQVVNMLFQNQVTASLTMNAFSRYCDRTIHIYGTQGEIIGDFENRLITIQPFLKEKKVIDLNQISDDFSGHGGGDRLMFFEFVDYLLTQKWTKGLSFIQDSIMSHKMAFAAEESRLQNGKSIKMK</sequence>
<protein>
    <submittedName>
        <fullName evidence="4">Gfo/Idh/MocA family oxidoreductase</fullName>
    </submittedName>
</protein>
<name>A0A9D1GAJ5_9FIRM</name>
<dbReference type="SUPFAM" id="SSF51735">
    <property type="entry name" value="NAD(P)-binding Rossmann-fold domains"/>
    <property type="match status" value="1"/>
</dbReference>
<dbReference type="InterPro" id="IPR000683">
    <property type="entry name" value="Gfo/Idh/MocA-like_OxRdtase_N"/>
</dbReference>
<dbReference type="InterPro" id="IPR036291">
    <property type="entry name" value="NAD(P)-bd_dom_sf"/>
</dbReference>
<dbReference type="InterPro" id="IPR051450">
    <property type="entry name" value="Gfo/Idh/MocA_Oxidoreductases"/>
</dbReference>
<comment type="caution">
    <text evidence="4">The sequence shown here is derived from an EMBL/GenBank/DDBJ whole genome shotgun (WGS) entry which is preliminary data.</text>
</comment>
<dbReference type="PANTHER" id="PTHR43377:SF2">
    <property type="entry name" value="BINDING ROSSMANN FOLD OXIDOREDUCTASE, PUTATIVE (AFU_ORTHOLOGUE AFUA_4G00560)-RELATED"/>
    <property type="match status" value="1"/>
</dbReference>
<dbReference type="Pfam" id="PF02894">
    <property type="entry name" value="GFO_IDH_MocA_C"/>
    <property type="match status" value="1"/>
</dbReference>
<proteinExistence type="inferred from homology"/>
<organism evidence="4 5">
    <name type="scientific">Candidatus Caccosoma faecigallinarum</name>
    <dbReference type="NCBI Taxonomy" id="2840720"/>
    <lineage>
        <taxon>Bacteria</taxon>
        <taxon>Bacillati</taxon>
        <taxon>Bacillota</taxon>
        <taxon>Bacillota incertae sedis</taxon>
        <taxon>Candidatus Caccosoma</taxon>
    </lineage>
</organism>
<evidence type="ECO:0000256" key="1">
    <source>
        <dbReference type="ARBA" id="ARBA00010928"/>
    </source>
</evidence>
<evidence type="ECO:0000313" key="4">
    <source>
        <dbReference type="EMBL" id="HIT17808.1"/>
    </source>
</evidence>
<dbReference type="Pfam" id="PF01408">
    <property type="entry name" value="GFO_IDH_MocA"/>
    <property type="match status" value="1"/>
</dbReference>
<dbReference type="EMBL" id="DVKI01000172">
    <property type="protein sequence ID" value="HIT17808.1"/>
    <property type="molecule type" value="Genomic_DNA"/>
</dbReference>
<dbReference type="GO" id="GO:0000166">
    <property type="term" value="F:nucleotide binding"/>
    <property type="evidence" value="ECO:0007669"/>
    <property type="project" value="InterPro"/>
</dbReference>
<evidence type="ECO:0000259" key="3">
    <source>
        <dbReference type="Pfam" id="PF02894"/>
    </source>
</evidence>
<dbReference type="PANTHER" id="PTHR43377">
    <property type="entry name" value="BILIVERDIN REDUCTASE A"/>
    <property type="match status" value="1"/>
</dbReference>
<evidence type="ECO:0000313" key="5">
    <source>
        <dbReference type="Proteomes" id="UP000886893"/>
    </source>
</evidence>
<reference evidence="4" key="2">
    <citation type="journal article" date="2021" name="PeerJ">
        <title>Extensive microbial diversity within the chicken gut microbiome revealed by metagenomics and culture.</title>
        <authorList>
            <person name="Gilroy R."/>
            <person name="Ravi A."/>
            <person name="Getino M."/>
            <person name="Pursley I."/>
            <person name="Horton D.L."/>
            <person name="Alikhan N.F."/>
            <person name="Baker D."/>
            <person name="Gharbi K."/>
            <person name="Hall N."/>
            <person name="Watson M."/>
            <person name="Adriaenssens E.M."/>
            <person name="Foster-Nyarko E."/>
            <person name="Jarju S."/>
            <person name="Secka A."/>
            <person name="Antonio M."/>
            <person name="Oren A."/>
            <person name="Chaudhuri R.R."/>
            <person name="La Ragione R."/>
            <person name="Hildebrand F."/>
            <person name="Pallen M.J."/>
        </authorList>
    </citation>
    <scope>NUCLEOTIDE SEQUENCE</scope>
    <source>
        <strain evidence="4">14508</strain>
    </source>
</reference>
<reference evidence="4" key="1">
    <citation type="submission" date="2020-10" db="EMBL/GenBank/DDBJ databases">
        <authorList>
            <person name="Gilroy R."/>
        </authorList>
    </citation>
    <scope>NUCLEOTIDE SEQUENCE</scope>
    <source>
        <strain evidence="4">14508</strain>
    </source>
</reference>
<dbReference type="AlphaFoldDB" id="A0A9D1GAJ5"/>